<dbReference type="EMBL" id="DQVM01000134">
    <property type="protein sequence ID" value="HIQ30292.1"/>
    <property type="molecule type" value="Genomic_DNA"/>
</dbReference>
<dbReference type="InterPro" id="IPR005624">
    <property type="entry name" value="PduO/GlcC-like"/>
</dbReference>
<dbReference type="SUPFAM" id="SSF143744">
    <property type="entry name" value="GlcG-like"/>
    <property type="match status" value="1"/>
</dbReference>
<organism evidence="1 2">
    <name type="scientific">Caldiarchaeum subterraneum</name>
    <dbReference type="NCBI Taxonomy" id="311458"/>
    <lineage>
        <taxon>Archaea</taxon>
        <taxon>Nitrososphaerota</taxon>
        <taxon>Candidatus Caldarchaeales</taxon>
        <taxon>Candidatus Caldarchaeaceae</taxon>
        <taxon>Candidatus Caldarchaeum</taxon>
    </lineage>
</organism>
<sequence length="95" mass="10501">MPLDLEAARRIVERGRRKAEEMRLKVAIAVVDEHGDLIALERMDGAIPVTPQIAWGKAAAAALFRRATGEFEQRIQVNPAFWTGISAMTGGRLLF</sequence>
<dbReference type="Proteomes" id="UP000608579">
    <property type="component" value="Unassembled WGS sequence"/>
</dbReference>
<dbReference type="InterPro" id="IPR052517">
    <property type="entry name" value="GlcG_carb_metab_protein"/>
</dbReference>
<gene>
    <name evidence="1" type="ORF">EYH45_06985</name>
</gene>
<name>A0A832ZXR5_CALS0</name>
<dbReference type="Pfam" id="PF03928">
    <property type="entry name" value="HbpS-like"/>
    <property type="match status" value="1"/>
</dbReference>
<dbReference type="PANTHER" id="PTHR34309:SF1">
    <property type="entry name" value="PROTEIN GLCG"/>
    <property type="match status" value="1"/>
</dbReference>
<proteinExistence type="predicted"/>
<protein>
    <recommendedName>
        <fullName evidence="3">Heme-binding protein</fullName>
    </recommendedName>
</protein>
<accession>A0A832ZXR5</accession>
<evidence type="ECO:0000313" key="1">
    <source>
        <dbReference type="EMBL" id="HIQ30292.1"/>
    </source>
</evidence>
<evidence type="ECO:0000313" key="2">
    <source>
        <dbReference type="Proteomes" id="UP000608579"/>
    </source>
</evidence>
<dbReference type="Gene3D" id="3.30.450.150">
    <property type="entry name" value="Haem-degrading domain"/>
    <property type="match status" value="1"/>
</dbReference>
<reference evidence="1" key="1">
    <citation type="journal article" date="2020" name="ISME J.">
        <title>Gammaproteobacteria mediating utilization of methyl-, sulfur- and petroleum organic compounds in deep ocean hydrothermal plumes.</title>
        <authorList>
            <person name="Zhou Z."/>
            <person name="Liu Y."/>
            <person name="Pan J."/>
            <person name="Cron B.R."/>
            <person name="Toner B.M."/>
            <person name="Anantharaman K."/>
            <person name="Breier J.A."/>
            <person name="Dick G.J."/>
            <person name="Li M."/>
        </authorList>
    </citation>
    <scope>NUCLEOTIDE SEQUENCE</scope>
    <source>
        <strain evidence="1">SZUA-1515</strain>
    </source>
</reference>
<comment type="caution">
    <text evidence="1">The sequence shown here is derived from an EMBL/GenBank/DDBJ whole genome shotgun (WGS) entry which is preliminary data.</text>
</comment>
<dbReference type="InterPro" id="IPR038084">
    <property type="entry name" value="PduO/GlcC-like_sf"/>
</dbReference>
<evidence type="ECO:0008006" key="3">
    <source>
        <dbReference type="Google" id="ProtNLM"/>
    </source>
</evidence>
<dbReference type="PANTHER" id="PTHR34309">
    <property type="entry name" value="SLR1406 PROTEIN"/>
    <property type="match status" value="1"/>
</dbReference>
<dbReference type="AlphaFoldDB" id="A0A832ZXR5"/>